<dbReference type="PANTHER" id="PTHR33710">
    <property type="entry name" value="BNAC02G09200D PROTEIN"/>
    <property type="match status" value="1"/>
</dbReference>
<dbReference type="Gene3D" id="3.60.10.10">
    <property type="entry name" value="Endonuclease/exonuclease/phosphatase"/>
    <property type="match status" value="1"/>
</dbReference>
<dbReference type="InterPro" id="IPR036691">
    <property type="entry name" value="Endo/exonu/phosph_ase_sf"/>
</dbReference>
<protein>
    <recommendedName>
        <fullName evidence="2">Endonuclease/exonuclease/phosphatase domain-containing protein</fullName>
    </recommendedName>
</protein>
<proteinExistence type="predicted"/>
<organism evidence="1">
    <name type="scientific">Arundo donax</name>
    <name type="common">Giant reed</name>
    <name type="synonym">Donax arundinaceus</name>
    <dbReference type="NCBI Taxonomy" id="35708"/>
    <lineage>
        <taxon>Eukaryota</taxon>
        <taxon>Viridiplantae</taxon>
        <taxon>Streptophyta</taxon>
        <taxon>Embryophyta</taxon>
        <taxon>Tracheophyta</taxon>
        <taxon>Spermatophyta</taxon>
        <taxon>Magnoliopsida</taxon>
        <taxon>Liliopsida</taxon>
        <taxon>Poales</taxon>
        <taxon>Poaceae</taxon>
        <taxon>PACMAD clade</taxon>
        <taxon>Arundinoideae</taxon>
        <taxon>Arundineae</taxon>
        <taxon>Arundo</taxon>
    </lineage>
</organism>
<accession>A0A0A9CQM2</accession>
<name>A0A0A9CQM2_ARUDO</name>
<evidence type="ECO:0000313" key="1">
    <source>
        <dbReference type="EMBL" id="JAD73807.1"/>
    </source>
</evidence>
<reference evidence="1" key="1">
    <citation type="submission" date="2014-09" db="EMBL/GenBank/DDBJ databases">
        <authorList>
            <person name="Magalhaes I.L.F."/>
            <person name="Oliveira U."/>
            <person name="Santos F.R."/>
            <person name="Vidigal T.H.D.A."/>
            <person name="Brescovit A.D."/>
            <person name="Santos A.J."/>
        </authorList>
    </citation>
    <scope>NUCLEOTIDE SEQUENCE</scope>
    <source>
        <tissue evidence="1">Shoot tissue taken approximately 20 cm above the soil surface</tissue>
    </source>
</reference>
<dbReference type="SUPFAM" id="SSF56219">
    <property type="entry name" value="DNase I-like"/>
    <property type="match status" value="1"/>
</dbReference>
<dbReference type="EMBL" id="GBRH01224088">
    <property type="protein sequence ID" value="JAD73807.1"/>
    <property type="molecule type" value="Transcribed_RNA"/>
</dbReference>
<evidence type="ECO:0008006" key="2">
    <source>
        <dbReference type="Google" id="ProtNLM"/>
    </source>
</evidence>
<dbReference type="PANTHER" id="PTHR33710:SF72">
    <property type="entry name" value="OS04G0204200 PROTEIN"/>
    <property type="match status" value="1"/>
</dbReference>
<dbReference type="AlphaFoldDB" id="A0A0A9CQM2"/>
<sequence>MLNQIINSCNLREIYMSGGKYTWSNNQVNPTMEKLDRMLINSKWELEFPLSSVRKIPRYMSDHNPLIFDSEHVTLNKTKQLRFETA</sequence>
<reference evidence="1" key="2">
    <citation type="journal article" date="2015" name="Data Brief">
        <title>Shoot transcriptome of the giant reed, Arundo donax.</title>
        <authorList>
            <person name="Barrero R.A."/>
            <person name="Guerrero F.D."/>
            <person name="Moolhuijzen P."/>
            <person name="Goolsby J.A."/>
            <person name="Tidwell J."/>
            <person name="Bellgard S.E."/>
            <person name="Bellgard M.I."/>
        </authorList>
    </citation>
    <scope>NUCLEOTIDE SEQUENCE</scope>
    <source>
        <tissue evidence="1">Shoot tissue taken approximately 20 cm above the soil surface</tissue>
    </source>
</reference>